<dbReference type="PANTHER" id="PTHR10357:SF210">
    <property type="entry name" value="MALTODEXTRIN GLUCOSIDASE"/>
    <property type="match status" value="1"/>
</dbReference>
<dbReference type="InterPro" id="IPR045857">
    <property type="entry name" value="O16G_dom_2"/>
</dbReference>
<gene>
    <name evidence="4" type="ORF">SAMN04487824_102183</name>
</gene>
<protein>
    <submittedName>
        <fullName evidence="4">Glycosidase</fullName>
    </submittedName>
</protein>
<dbReference type="STRING" id="604330.SAMN04489857_0357"/>
<evidence type="ECO:0000313" key="4">
    <source>
        <dbReference type="EMBL" id="SDC06036.1"/>
    </source>
</evidence>
<dbReference type="RefSeq" id="WP_090845030.1">
    <property type="nucleotide sequence ID" value="NZ_FMZL01000002.1"/>
</dbReference>
<dbReference type="PANTHER" id="PTHR10357">
    <property type="entry name" value="ALPHA-AMYLASE FAMILY MEMBER"/>
    <property type="match status" value="1"/>
</dbReference>
<dbReference type="GO" id="GO:0005975">
    <property type="term" value="P:carbohydrate metabolic process"/>
    <property type="evidence" value="ECO:0007669"/>
    <property type="project" value="InterPro"/>
</dbReference>
<dbReference type="SMART" id="SM00642">
    <property type="entry name" value="Aamy"/>
    <property type="match status" value="1"/>
</dbReference>
<sequence>MSWYEESVVYQVYPLGLTGAPYQNDRTSEPVHRLRKLVDDGWVGHMQRLGATCLLLNPVFESEAHGYDTIDYTKVDRRLGTNDDLRYVVDACHEAGIKVLLDGVFNHVGRSFWAFEDVRRNRQASPYAGWFNIDWGSNDEWDDGFNYECWEGVRHLVKLNHGNFELNDYLAKVIRDWEEEFDVDGLRLDVAYCLDRGFLGYLRRIANELTKKRSSRLGEKDGKFLLLGETMFGDYNQWMGDDLCDSVTNYEAYKGLWSSANSANMHEIAYSLERQSGSHPWDLYTGRHLLNFLDNHDVPRIATKLDDKRQLRPLYGLLFGMAGVPNVYYGSEWGIEGEQLPGDHELRPALDAPEWNDLTDWVSALAECRKPGHPGAEALAWGDYSQVAVQPKQLLFQRQSEHERLFVAINIAAEPYTFHFDAGCGRAQDVIDGSDHDFGGGSEVEPFSAHFWLCER</sequence>
<evidence type="ECO:0000256" key="2">
    <source>
        <dbReference type="ARBA" id="ARBA00023295"/>
    </source>
</evidence>
<dbReference type="GO" id="GO:0016798">
    <property type="term" value="F:hydrolase activity, acting on glycosyl bonds"/>
    <property type="evidence" value="ECO:0007669"/>
    <property type="project" value="UniProtKB-KW"/>
</dbReference>
<organism evidence="4 5">
    <name type="scientific">Parafannyhessea umbonata</name>
    <dbReference type="NCBI Taxonomy" id="604330"/>
    <lineage>
        <taxon>Bacteria</taxon>
        <taxon>Bacillati</taxon>
        <taxon>Actinomycetota</taxon>
        <taxon>Coriobacteriia</taxon>
        <taxon>Coriobacteriales</taxon>
        <taxon>Atopobiaceae</taxon>
        <taxon>Parafannyhessea</taxon>
    </lineage>
</organism>
<dbReference type="InterPro" id="IPR017853">
    <property type="entry name" value="GH"/>
</dbReference>
<proteinExistence type="predicted"/>
<dbReference type="CDD" id="cd11353">
    <property type="entry name" value="AmyAc_euk_bac_CMD_like"/>
    <property type="match status" value="1"/>
</dbReference>
<name>A0A1G6IJX8_9ACTN</name>
<keyword evidence="2 4" id="KW-0326">Glycosidase</keyword>
<dbReference type="Gene3D" id="3.20.20.80">
    <property type="entry name" value="Glycosidases"/>
    <property type="match status" value="1"/>
</dbReference>
<dbReference type="InterPro" id="IPR006047">
    <property type="entry name" value="GH13_cat_dom"/>
</dbReference>
<keyword evidence="1" id="KW-0378">Hydrolase</keyword>
<dbReference type="SUPFAM" id="SSF51011">
    <property type="entry name" value="Glycosyl hydrolase domain"/>
    <property type="match status" value="1"/>
</dbReference>
<feature type="domain" description="Glycosyl hydrolase family 13 catalytic" evidence="3">
    <location>
        <begin position="40"/>
        <end position="369"/>
    </location>
</feature>
<accession>A0A1G6IJX8</accession>
<dbReference type="Pfam" id="PF00128">
    <property type="entry name" value="Alpha-amylase"/>
    <property type="match status" value="1"/>
</dbReference>
<dbReference type="AlphaFoldDB" id="A0A1G6IJX8"/>
<keyword evidence="5" id="KW-1185">Reference proteome</keyword>
<dbReference type="Gene3D" id="3.90.400.10">
    <property type="entry name" value="Oligo-1,6-glucosidase, Domain 2"/>
    <property type="match status" value="1"/>
</dbReference>
<evidence type="ECO:0000259" key="3">
    <source>
        <dbReference type="SMART" id="SM00642"/>
    </source>
</evidence>
<evidence type="ECO:0000313" key="5">
    <source>
        <dbReference type="Proteomes" id="UP000198528"/>
    </source>
</evidence>
<dbReference type="EMBL" id="FMZL01000002">
    <property type="protein sequence ID" value="SDC06036.1"/>
    <property type="molecule type" value="Genomic_DNA"/>
</dbReference>
<evidence type="ECO:0000256" key="1">
    <source>
        <dbReference type="ARBA" id="ARBA00022801"/>
    </source>
</evidence>
<dbReference type="Proteomes" id="UP000198528">
    <property type="component" value="Unassembled WGS sequence"/>
</dbReference>
<reference evidence="5" key="1">
    <citation type="submission" date="2016-10" db="EMBL/GenBank/DDBJ databases">
        <authorList>
            <person name="Varghese N."/>
            <person name="Submissions S."/>
        </authorList>
    </citation>
    <scope>NUCLEOTIDE SEQUENCE [LARGE SCALE GENOMIC DNA]</scope>
    <source>
        <strain evidence="5">DSM 22619</strain>
    </source>
</reference>
<dbReference type="SUPFAM" id="SSF51445">
    <property type="entry name" value="(Trans)glycosidases"/>
    <property type="match status" value="1"/>
</dbReference>